<keyword evidence="3" id="KW-0732">Signal</keyword>
<gene>
    <name evidence="5" type="ORF">SDC9_29241</name>
</gene>
<evidence type="ECO:0008006" key="6">
    <source>
        <dbReference type="Google" id="ProtNLM"/>
    </source>
</evidence>
<feature type="transmembrane region" description="Helical" evidence="4">
    <location>
        <begin position="12"/>
        <end position="31"/>
    </location>
</feature>
<dbReference type="PANTHER" id="PTHR30024">
    <property type="entry name" value="ALIPHATIC SULFONATES-BINDING PROTEIN-RELATED"/>
    <property type="match status" value="1"/>
</dbReference>
<comment type="subcellular location">
    <subcellularLocation>
        <location evidence="1">Periplasm</location>
    </subcellularLocation>
</comment>
<dbReference type="PROSITE" id="PS51257">
    <property type="entry name" value="PROKAR_LIPOPROTEIN"/>
    <property type="match status" value="1"/>
</dbReference>
<evidence type="ECO:0000256" key="3">
    <source>
        <dbReference type="ARBA" id="ARBA00022729"/>
    </source>
</evidence>
<evidence type="ECO:0000256" key="4">
    <source>
        <dbReference type="SAM" id="Phobius"/>
    </source>
</evidence>
<dbReference type="EMBL" id="VSSQ01000174">
    <property type="protein sequence ID" value="MPL83289.1"/>
    <property type="molecule type" value="Genomic_DNA"/>
</dbReference>
<protein>
    <recommendedName>
        <fullName evidence="6">SsuA/THI5-like domain-containing protein</fullName>
    </recommendedName>
</protein>
<reference evidence="5" key="1">
    <citation type="submission" date="2019-08" db="EMBL/GenBank/DDBJ databases">
        <authorList>
            <person name="Kucharzyk K."/>
            <person name="Murdoch R.W."/>
            <person name="Higgins S."/>
            <person name="Loffler F."/>
        </authorList>
    </citation>
    <scope>NUCLEOTIDE SEQUENCE</scope>
</reference>
<dbReference type="PANTHER" id="PTHR30024:SF47">
    <property type="entry name" value="TAURINE-BINDING PERIPLASMIC PROTEIN"/>
    <property type="match status" value="1"/>
</dbReference>
<organism evidence="5">
    <name type="scientific">bioreactor metagenome</name>
    <dbReference type="NCBI Taxonomy" id="1076179"/>
    <lineage>
        <taxon>unclassified sequences</taxon>
        <taxon>metagenomes</taxon>
        <taxon>ecological metagenomes</taxon>
    </lineage>
</organism>
<evidence type="ECO:0000256" key="1">
    <source>
        <dbReference type="ARBA" id="ARBA00004418"/>
    </source>
</evidence>
<comment type="caution">
    <text evidence="5">The sequence shown here is derived from an EMBL/GenBank/DDBJ whole genome shotgun (WGS) entry which is preliminary data.</text>
</comment>
<evidence type="ECO:0000256" key="2">
    <source>
        <dbReference type="ARBA" id="ARBA00010742"/>
    </source>
</evidence>
<keyword evidence="4" id="KW-0472">Membrane</keyword>
<dbReference type="Gene3D" id="3.40.190.10">
    <property type="entry name" value="Periplasmic binding protein-like II"/>
    <property type="match status" value="1"/>
</dbReference>
<keyword evidence="4" id="KW-0812">Transmembrane</keyword>
<dbReference type="SUPFAM" id="SSF53850">
    <property type="entry name" value="Periplasmic binding protein-like II"/>
    <property type="match status" value="2"/>
</dbReference>
<name>A0A644UW35_9ZZZZ</name>
<keyword evidence="4" id="KW-1133">Transmembrane helix</keyword>
<evidence type="ECO:0000313" key="5">
    <source>
        <dbReference type="EMBL" id="MPL83289.1"/>
    </source>
</evidence>
<dbReference type="Pfam" id="PF13379">
    <property type="entry name" value="NMT1_2"/>
    <property type="match status" value="2"/>
</dbReference>
<dbReference type="AlphaFoldDB" id="A0A644UW35"/>
<accession>A0A644UW35</accession>
<proteinExistence type="inferred from homology"/>
<dbReference type="GO" id="GO:0042597">
    <property type="term" value="C:periplasmic space"/>
    <property type="evidence" value="ECO:0007669"/>
    <property type="project" value="UniProtKB-SubCell"/>
</dbReference>
<comment type="similarity">
    <text evidence="2">Belongs to the bacterial solute-binding protein SsuA/TauA family.</text>
</comment>
<sequence length="412" mass="44247">MEIRQYIIMQKKLILIFMALVMCVMVVFTAGCTDPVNENATVEILYTGAGTMPGLLATGQIDGYINWQPFIAVALEGNIGKVISYSQDLPPKGTWKDHTCCVFGANSKALENQDTAASLSALMILGNKYINDYPDKAAAQTADWLFSSQNMTYGNVTVSSTDVMKTSIPTIKFSSEITDSWLNSNEGFIQSQRDLGLITAKLASTTADESAALLYDFGPYDAAVKQIESGTFITPAATSTISIGYLPSDHHAPMFVLLKDWEYFKSTYNCYLKPVTGKTGKITDAELYINGQKIADVKLVEGTGGPQLMTLLQQNAIQYALAGTPPFIGAVDKSTGDMGLKILSPIQLEGSGLVASLTSPANDWDGFVAWVKARSAEGKNVVLGDPQLGSIQDVQLKSALESAGISYVVKSA</sequence>